<protein>
    <submittedName>
        <fullName evidence="4">Two-component system, chemotaxis family, response regulator CheY</fullName>
    </submittedName>
</protein>
<dbReference type="GO" id="GO:0000160">
    <property type="term" value="P:phosphorelay signal transduction system"/>
    <property type="evidence" value="ECO:0007669"/>
    <property type="project" value="InterPro"/>
</dbReference>
<evidence type="ECO:0000313" key="5">
    <source>
        <dbReference type="Proteomes" id="UP000198744"/>
    </source>
</evidence>
<name>A0A1H7WZ53_9BACT</name>
<dbReference type="AlphaFoldDB" id="A0A1H7WZ53"/>
<keyword evidence="5" id="KW-1185">Reference proteome</keyword>
<dbReference type="RefSeq" id="WP_237671702.1">
    <property type="nucleotide sequence ID" value="NZ_FOBS01000008.1"/>
</dbReference>
<dbReference type="SUPFAM" id="SSF52172">
    <property type="entry name" value="CheY-like"/>
    <property type="match status" value="1"/>
</dbReference>
<feature type="domain" description="Response regulatory" evidence="3">
    <location>
        <begin position="4"/>
        <end position="123"/>
    </location>
</feature>
<proteinExistence type="predicted"/>
<dbReference type="InterPro" id="IPR011006">
    <property type="entry name" value="CheY-like_superfamily"/>
</dbReference>
<dbReference type="Gene3D" id="3.40.50.2300">
    <property type="match status" value="1"/>
</dbReference>
<dbReference type="PANTHER" id="PTHR44591:SF3">
    <property type="entry name" value="RESPONSE REGULATORY DOMAIN-CONTAINING PROTEIN"/>
    <property type="match status" value="1"/>
</dbReference>
<dbReference type="Proteomes" id="UP000198744">
    <property type="component" value="Unassembled WGS sequence"/>
</dbReference>
<reference evidence="4 5" key="1">
    <citation type="submission" date="2016-10" db="EMBL/GenBank/DDBJ databases">
        <authorList>
            <person name="de Groot N.N."/>
        </authorList>
    </citation>
    <scope>NUCLEOTIDE SEQUENCE [LARGE SCALE GENOMIC DNA]</scope>
    <source>
        <strain evidence="4 5">DSM 8423</strain>
    </source>
</reference>
<organism evidence="4 5">
    <name type="scientific">Syntrophus gentianae</name>
    <dbReference type="NCBI Taxonomy" id="43775"/>
    <lineage>
        <taxon>Bacteria</taxon>
        <taxon>Pseudomonadati</taxon>
        <taxon>Thermodesulfobacteriota</taxon>
        <taxon>Syntrophia</taxon>
        <taxon>Syntrophales</taxon>
        <taxon>Syntrophaceae</taxon>
        <taxon>Syntrophus</taxon>
    </lineage>
</organism>
<evidence type="ECO:0000256" key="2">
    <source>
        <dbReference type="PROSITE-ProRule" id="PRU00169"/>
    </source>
</evidence>
<dbReference type="SMART" id="SM00448">
    <property type="entry name" value="REC"/>
    <property type="match status" value="1"/>
</dbReference>
<feature type="modified residue" description="4-aspartylphosphate" evidence="2">
    <location>
        <position position="56"/>
    </location>
</feature>
<evidence type="ECO:0000313" key="4">
    <source>
        <dbReference type="EMBL" id="SEM26625.1"/>
    </source>
</evidence>
<dbReference type="EMBL" id="FOBS01000008">
    <property type="protein sequence ID" value="SEM26625.1"/>
    <property type="molecule type" value="Genomic_DNA"/>
</dbReference>
<accession>A0A1H7WZ53</accession>
<keyword evidence="1 2" id="KW-0597">Phosphoprotein</keyword>
<dbReference type="InterPro" id="IPR001789">
    <property type="entry name" value="Sig_transdc_resp-reg_receiver"/>
</dbReference>
<dbReference type="PANTHER" id="PTHR44591">
    <property type="entry name" value="STRESS RESPONSE REGULATOR PROTEIN 1"/>
    <property type="match status" value="1"/>
</dbReference>
<sequence length="143" mass="15993">MSFNVLIVDDSNSMRGVIKKIISMSGFKVDTCLEAGNGREAVTLLENNWVDVIISDINMPEMNGLEMLSHLKKDDLFRDIPVIMITTEGSSTRMEEAFQYGAKGFIKKPFLPEDLKKILNEVLGVCDDGSYGENEGDDNDFDF</sequence>
<evidence type="ECO:0000259" key="3">
    <source>
        <dbReference type="PROSITE" id="PS50110"/>
    </source>
</evidence>
<evidence type="ECO:0000256" key="1">
    <source>
        <dbReference type="ARBA" id="ARBA00022553"/>
    </source>
</evidence>
<dbReference type="InterPro" id="IPR050595">
    <property type="entry name" value="Bact_response_regulator"/>
</dbReference>
<dbReference type="Pfam" id="PF00072">
    <property type="entry name" value="Response_reg"/>
    <property type="match status" value="1"/>
</dbReference>
<gene>
    <name evidence="4" type="ORF">SAMN04489760_108107</name>
</gene>
<dbReference type="PROSITE" id="PS50110">
    <property type="entry name" value="RESPONSE_REGULATORY"/>
    <property type="match status" value="1"/>
</dbReference>
<dbReference type="STRING" id="43775.SAMN04489760_108107"/>